<dbReference type="WBParaSite" id="PEQ_0000060901-mRNA-1">
    <property type="protein sequence ID" value="PEQ_0000060901-mRNA-1"/>
    <property type="gene ID" value="PEQ_0000060901"/>
</dbReference>
<evidence type="ECO:0000313" key="1">
    <source>
        <dbReference type="Proteomes" id="UP000887564"/>
    </source>
</evidence>
<evidence type="ECO:0000313" key="2">
    <source>
        <dbReference type="WBParaSite" id="PEQ_0000060901-mRNA-1"/>
    </source>
</evidence>
<accession>A0A914R1X9</accession>
<protein>
    <submittedName>
        <fullName evidence="2">Uncharacterized protein</fullName>
    </submittedName>
</protein>
<sequence>MRGFFCLIEIDNSELCMLVVIDRGTIEVRSMFEDTNPRADSLISVAHILVPTDMRLEVFEHIVAHVAAGCLEESYHGVRLRCGLGGEDELKASEYDALEWIYASVKHIHLSSTRIENRSMSIGIENATSNE</sequence>
<dbReference type="AlphaFoldDB" id="A0A914R1X9"/>
<organism evidence="1 2">
    <name type="scientific">Parascaris equorum</name>
    <name type="common">Equine roundworm</name>
    <dbReference type="NCBI Taxonomy" id="6256"/>
    <lineage>
        <taxon>Eukaryota</taxon>
        <taxon>Metazoa</taxon>
        <taxon>Ecdysozoa</taxon>
        <taxon>Nematoda</taxon>
        <taxon>Chromadorea</taxon>
        <taxon>Rhabditida</taxon>
        <taxon>Spirurina</taxon>
        <taxon>Ascaridomorpha</taxon>
        <taxon>Ascaridoidea</taxon>
        <taxon>Ascarididae</taxon>
        <taxon>Parascaris</taxon>
    </lineage>
</organism>
<name>A0A914R1X9_PAREQ</name>
<dbReference type="Proteomes" id="UP000887564">
    <property type="component" value="Unplaced"/>
</dbReference>
<proteinExistence type="predicted"/>
<keyword evidence="1" id="KW-1185">Reference proteome</keyword>
<reference evidence="2" key="1">
    <citation type="submission" date="2022-11" db="UniProtKB">
        <authorList>
            <consortium name="WormBaseParasite"/>
        </authorList>
    </citation>
    <scope>IDENTIFICATION</scope>
</reference>